<comment type="subcellular location">
    <subcellularLocation>
        <location evidence="1">Cytoplasm</location>
        <location evidence="1">Cytoskeleton</location>
        <location evidence="1">Cilium axoneme</location>
    </subcellularLocation>
</comment>
<feature type="compositionally biased region" description="Polar residues" evidence="2">
    <location>
        <begin position="634"/>
        <end position="643"/>
    </location>
</feature>
<dbReference type="AlphaFoldDB" id="I0YS60"/>
<name>I0YS60_COCSC</name>
<evidence type="ECO:0000256" key="2">
    <source>
        <dbReference type="SAM" id="MobiDB-lite"/>
    </source>
</evidence>
<feature type="region of interest" description="Disordered" evidence="2">
    <location>
        <begin position="333"/>
        <end position="395"/>
    </location>
</feature>
<organism evidence="3 4">
    <name type="scientific">Coccomyxa subellipsoidea (strain C-169)</name>
    <name type="common">Green microalga</name>
    <dbReference type="NCBI Taxonomy" id="574566"/>
    <lineage>
        <taxon>Eukaryota</taxon>
        <taxon>Viridiplantae</taxon>
        <taxon>Chlorophyta</taxon>
        <taxon>core chlorophytes</taxon>
        <taxon>Trebouxiophyceae</taxon>
        <taxon>Trebouxiophyceae incertae sedis</taxon>
        <taxon>Coccomyxaceae</taxon>
        <taxon>Coccomyxa</taxon>
        <taxon>Coccomyxa subellipsoidea</taxon>
    </lineage>
</organism>
<proteinExistence type="predicted"/>
<evidence type="ECO:0000313" key="4">
    <source>
        <dbReference type="Proteomes" id="UP000007264"/>
    </source>
</evidence>
<dbReference type="GO" id="GO:0005930">
    <property type="term" value="C:axoneme"/>
    <property type="evidence" value="ECO:0007669"/>
    <property type="project" value="UniProtKB-SubCell"/>
</dbReference>
<keyword evidence="4" id="KW-1185">Reference proteome</keyword>
<dbReference type="GeneID" id="17039211"/>
<dbReference type="OrthoDB" id="519597at2759"/>
<reference evidence="3 4" key="1">
    <citation type="journal article" date="2012" name="Genome Biol.">
        <title>The genome of the polar eukaryotic microalga coccomyxa subellipsoidea reveals traits of cold adaptation.</title>
        <authorList>
            <person name="Blanc G."/>
            <person name="Agarkova I."/>
            <person name="Grimwood J."/>
            <person name="Kuo A."/>
            <person name="Brueggeman A."/>
            <person name="Dunigan D."/>
            <person name="Gurnon J."/>
            <person name="Ladunga I."/>
            <person name="Lindquist E."/>
            <person name="Lucas S."/>
            <person name="Pangilinan J."/>
            <person name="Proschold T."/>
            <person name="Salamov A."/>
            <person name="Schmutz J."/>
            <person name="Weeks D."/>
            <person name="Yamada T."/>
            <person name="Claverie J.M."/>
            <person name="Grigoriev I."/>
            <person name="Van Etten J."/>
            <person name="Lomsadze A."/>
            <person name="Borodovsky M."/>
        </authorList>
    </citation>
    <scope>NUCLEOTIDE SEQUENCE [LARGE SCALE GENOMIC DNA]</scope>
    <source>
        <strain evidence="3 4">C-169</strain>
    </source>
</reference>
<dbReference type="RefSeq" id="XP_005645773.1">
    <property type="nucleotide sequence ID" value="XM_005645716.1"/>
</dbReference>
<gene>
    <name evidence="3" type="ORF">COCSUDRAFT_57137</name>
</gene>
<feature type="region of interest" description="Disordered" evidence="2">
    <location>
        <begin position="603"/>
        <end position="643"/>
    </location>
</feature>
<dbReference type="SUPFAM" id="SSF52047">
    <property type="entry name" value="RNI-like"/>
    <property type="match status" value="1"/>
</dbReference>
<dbReference type="InterPro" id="IPR032675">
    <property type="entry name" value="LRR_dom_sf"/>
</dbReference>
<accession>I0YS60</accession>
<dbReference type="Proteomes" id="UP000007264">
    <property type="component" value="Unassembled WGS sequence"/>
</dbReference>
<feature type="compositionally biased region" description="Basic and acidic residues" evidence="2">
    <location>
        <begin position="385"/>
        <end position="395"/>
    </location>
</feature>
<comment type="caution">
    <text evidence="3">The sequence shown here is derived from an EMBL/GenBank/DDBJ whole genome shotgun (WGS) entry which is preliminary data.</text>
</comment>
<sequence>MAGLDIEVNDGDTGRQHLVSLIDKVSNQQDSDPKVEHLTLSFLSPDEKHIAERGGNHPVLVLLVGLIKLCAGNLRTLTLKGIPMGDYFDLRKSNGSSGDPKMYQPLLGALCACTQLKSLYVSRRDGDTSGDHSRLVMAVAESLPSLRTLQWRCLKKNGAERPTPFSSAFLAALAETPKPGLRLLQIDDCAFDAYNKCPKGGYILPASLQVLALYNQEQYFHGRLKGLLHNCCNLEELYLCHFHTNATAPPNFDALWSVLQNLRVLVLDVVNCRCDSSGWEAVHAVPRCPMLKNLAVGFLEPEHMPWFRAFLAFGGEKLQRLQLQLSIISFDPEDDFESEDEEDRDPDRCPTEDESEWESSEGDFDEENQSDPDAYPYWGQRIKRQPFDRPPPRPRQKFERVLGSLEWTSALEHLQLTATLVDRVWSLDYLPQLATIGIFVDHNEGLGTDLKYGPSTKMGTLRYFSKAFGRMQDEESLPALRKIYFHPVQRAYRRFQGEAKPPRGAEEFKFKSVALEDPGRTMGKAWLRAPPGAQAAEGLSRAFASLNFERGLRGGARRLGYLYDEYEPESSDDEGFGQNAELDDGELTAPGWRHLYVECISEGWPSDEDDYGDDVSSDDGDDASADEDDEVDSQVKSSFGKQA</sequence>
<dbReference type="EMBL" id="AGSI01000013">
    <property type="protein sequence ID" value="EIE21229.1"/>
    <property type="molecule type" value="Genomic_DNA"/>
</dbReference>
<dbReference type="Gene3D" id="3.80.10.10">
    <property type="entry name" value="Ribonuclease Inhibitor"/>
    <property type="match status" value="1"/>
</dbReference>
<feature type="compositionally biased region" description="Acidic residues" evidence="2">
    <location>
        <begin position="352"/>
        <end position="370"/>
    </location>
</feature>
<feature type="compositionally biased region" description="Acidic residues" evidence="2">
    <location>
        <begin position="333"/>
        <end position="344"/>
    </location>
</feature>
<protein>
    <submittedName>
        <fullName evidence="3">Uncharacterized protein</fullName>
    </submittedName>
</protein>
<dbReference type="KEGG" id="csl:COCSUDRAFT_57137"/>
<evidence type="ECO:0000313" key="3">
    <source>
        <dbReference type="EMBL" id="EIE21229.1"/>
    </source>
</evidence>
<feature type="compositionally biased region" description="Acidic residues" evidence="2">
    <location>
        <begin position="605"/>
        <end position="632"/>
    </location>
</feature>
<evidence type="ECO:0000256" key="1">
    <source>
        <dbReference type="ARBA" id="ARBA00004430"/>
    </source>
</evidence>